<protein>
    <recommendedName>
        <fullName evidence="4">Secreted protein</fullName>
    </recommendedName>
</protein>
<name>A0ABT2JMJ2_9ACTN</name>
<sequence>MPGRTRAAAVPLPRRATPPRLLLAILAAVLCTLFPATMVQSAAAVSSTSPGTTDSASHGPAAYPADPHAGDRRAADPHAEEMCGDLCGTVPRAVRDSSPERHLAHPATPAAFSGRVSYGPVPHRDTRAGTDSLAERLRYAGPRTGRAPPVSAGS</sequence>
<feature type="compositionally biased region" description="Basic and acidic residues" evidence="1">
    <location>
        <begin position="68"/>
        <end position="81"/>
    </location>
</feature>
<accession>A0ABT2JMJ2</accession>
<organism evidence="2 3">
    <name type="scientific">Streptomyces gossypii</name>
    <dbReference type="NCBI Taxonomy" id="2883101"/>
    <lineage>
        <taxon>Bacteria</taxon>
        <taxon>Bacillati</taxon>
        <taxon>Actinomycetota</taxon>
        <taxon>Actinomycetes</taxon>
        <taxon>Kitasatosporales</taxon>
        <taxon>Streptomycetaceae</taxon>
        <taxon>Streptomyces</taxon>
    </lineage>
</organism>
<dbReference type="Proteomes" id="UP001156389">
    <property type="component" value="Unassembled WGS sequence"/>
</dbReference>
<feature type="compositionally biased region" description="Basic and acidic residues" evidence="1">
    <location>
        <begin position="93"/>
        <end position="103"/>
    </location>
</feature>
<feature type="compositionally biased region" description="Basic and acidic residues" evidence="1">
    <location>
        <begin position="122"/>
        <end position="138"/>
    </location>
</feature>
<gene>
    <name evidence="2" type="ORF">LHJ74_00685</name>
</gene>
<dbReference type="EMBL" id="JAJAGO010000001">
    <property type="protein sequence ID" value="MCT2588474.1"/>
    <property type="molecule type" value="Genomic_DNA"/>
</dbReference>
<comment type="caution">
    <text evidence="2">The sequence shown here is derived from an EMBL/GenBank/DDBJ whole genome shotgun (WGS) entry which is preliminary data.</text>
</comment>
<feature type="region of interest" description="Disordered" evidence="1">
    <location>
        <begin position="46"/>
        <end position="154"/>
    </location>
</feature>
<evidence type="ECO:0000256" key="1">
    <source>
        <dbReference type="SAM" id="MobiDB-lite"/>
    </source>
</evidence>
<evidence type="ECO:0008006" key="4">
    <source>
        <dbReference type="Google" id="ProtNLM"/>
    </source>
</evidence>
<feature type="compositionally biased region" description="Polar residues" evidence="1">
    <location>
        <begin position="46"/>
        <end position="56"/>
    </location>
</feature>
<reference evidence="2 3" key="1">
    <citation type="submission" date="2021-10" db="EMBL/GenBank/DDBJ databases">
        <title>Streptomyces gossypii sp. nov., isolated from soil collected from cotton field.</title>
        <authorList>
            <person name="Ge X."/>
            <person name="Chen X."/>
            <person name="Liu W."/>
        </authorList>
    </citation>
    <scope>NUCLEOTIDE SEQUENCE [LARGE SCALE GENOMIC DNA]</scope>
    <source>
        <strain evidence="2 3">N2-109</strain>
    </source>
</reference>
<evidence type="ECO:0000313" key="3">
    <source>
        <dbReference type="Proteomes" id="UP001156389"/>
    </source>
</evidence>
<keyword evidence="3" id="KW-1185">Reference proteome</keyword>
<dbReference type="RefSeq" id="WP_260215381.1">
    <property type="nucleotide sequence ID" value="NZ_JAJAGO010000001.1"/>
</dbReference>
<evidence type="ECO:0000313" key="2">
    <source>
        <dbReference type="EMBL" id="MCT2588474.1"/>
    </source>
</evidence>
<proteinExistence type="predicted"/>